<keyword evidence="2" id="KW-0694">RNA-binding</keyword>
<name>A0A6C0B1E7_9ZZZZ</name>
<dbReference type="Gene3D" id="3.30.760.10">
    <property type="entry name" value="RNA Cap, Translation Initiation Factor Eif4e"/>
    <property type="match status" value="1"/>
</dbReference>
<sequence length="166" mass="18902">MAKETHHMLANKWSMWAHLPHDTDWSIQSYKKIYTVGSVEDTIALTETIPDVLVKNCMLFLMKDGVKPIWEDPKNRDGGCFSYKVSNKLVYDVWKDLSYVLVGETISNQSSFVANVTGITISPKKNFCIIKIWMSSCSNQNPSIVTSDIKNISSQGCIFKKHMPEY</sequence>
<dbReference type="GO" id="GO:0003743">
    <property type="term" value="F:translation initiation factor activity"/>
    <property type="evidence" value="ECO:0007669"/>
    <property type="project" value="UniProtKB-KW"/>
</dbReference>
<evidence type="ECO:0000256" key="3">
    <source>
        <dbReference type="ARBA" id="ARBA00022917"/>
    </source>
</evidence>
<dbReference type="Pfam" id="PF01652">
    <property type="entry name" value="IF4E"/>
    <property type="match status" value="1"/>
</dbReference>
<evidence type="ECO:0008006" key="5">
    <source>
        <dbReference type="Google" id="ProtNLM"/>
    </source>
</evidence>
<proteinExistence type="predicted"/>
<dbReference type="EMBL" id="MN739045">
    <property type="protein sequence ID" value="QHS85624.1"/>
    <property type="molecule type" value="Genomic_DNA"/>
</dbReference>
<dbReference type="InterPro" id="IPR001040">
    <property type="entry name" value="TIF_eIF_4E"/>
</dbReference>
<evidence type="ECO:0000313" key="4">
    <source>
        <dbReference type="EMBL" id="QHS85624.1"/>
    </source>
</evidence>
<dbReference type="PANTHER" id="PTHR11960">
    <property type="entry name" value="EUKARYOTIC TRANSLATION INITIATION FACTOR 4E RELATED"/>
    <property type="match status" value="1"/>
</dbReference>
<dbReference type="AlphaFoldDB" id="A0A6C0B1E7"/>
<organism evidence="4">
    <name type="scientific">viral metagenome</name>
    <dbReference type="NCBI Taxonomy" id="1070528"/>
    <lineage>
        <taxon>unclassified sequences</taxon>
        <taxon>metagenomes</taxon>
        <taxon>organismal metagenomes</taxon>
    </lineage>
</organism>
<dbReference type="InterPro" id="IPR023398">
    <property type="entry name" value="TIF_eIF4e-like"/>
</dbReference>
<reference evidence="4" key="1">
    <citation type="journal article" date="2020" name="Nature">
        <title>Giant virus diversity and host interactions through global metagenomics.</title>
        <authorList>
            <person name="Schulz F."/>
            <person name="Roux S."/>
            <person name="Paez-Espino D."/>
            <person name="Jungbluth S."/>
            <person name="Walsh D.A."/>
            <person name="Denef V.J."/>
            <person name="McMahon K.D."/>
            <person name="Konstantinidis K.T."/>
            <person name="Eloe-Fadrosh E.A."/>
            <person name="Kyrpides N.C."/>
            <person name="Woyke T."/>
        </authorList>
    </citation>
    <scope>NUCLEOTIDE SEQUENCE</scope>
    <source>
        <strain evidence="4">GVMAG-M-3300009182-78</strain>
    </source>
</reference>
<dbReference type="PANTHER" id="PTHR11960:SF8">
    <property type="entry name" value="EUKARYOTIC TRANSLATION INITIATION FACTOR 4E1-RELATED"/>
    <property type="match status" value="1"/>
</dbReference>
<evidence type="ECO:0000256" key="2">
    <source>
        <dbReference type="ARBA" id="ARBA00022884"/>
    </source>
</evidence>
<dbReference type="GO" id="GO:0016281">
    <property type="term" value="C:eukaryotic translation initiation factor 4F complex"/>
    <property type="evidence" value="ECO:0007669"/>
    <property type="project" value="TreeGrafter"/>
</dbReference>
<evidence type="ECO:0000256" key="1">
    <source>
        <dbReference type="ARBA" id="ARBA00022540"/>
    </source>
</evidence>
<dbReference type="SUPFAM" id="SSF55418">
    <property type="entry name" value="eIF4e-like"/>
    <property type="match status" value="1"/>
</dbReference>
<keyword evidence="1" id="KW-0396">Initiation factor</keyword>
<dbReference type="GO" id="GO:0000340">
    <property type="term" value="F:RNA 7-methylguanosine cap binding"/>
    <property type="evidence" value="ECO:0007669"/>
    <property type="project" value="TreeGrafter"/>
</dbReference>
<protein>
    <recommendedName>
        <fullName evidence="5">Eukaryotic translation initiation factor 4E</fullName>
    </recommendedName>
</protein>
<keyword evidence="3" id="KW-0648">Protein biosynthesis</keyword>
<accession>A0A6C0B1E7</accession>